<proteinExistence type="inferred from homology"/>
<dbReference type="GO" id="GO:0008234">
    <property type="term" value="F:cysteine-type peptidase activity"/>
    <property type="evidence" value="ECO:0007669"/>
    <property type="project" value="InterPro"/>
</dbReference>
<feature type="compositionally biased region" description="Basic and acidic residues" evidence="4">
    <location>
        <begin position="484"/>
        <end position="495"/>
    </location>
</feature>
<dbReference type="STRING" id="1306861.A0A4U6X6E4"/>
<dbReference type="Pfam" id="PF02902">
    <property type="entry name" value="Peptidase_C48"/>
    <property type="match status" value="1"/>
</dbReference>
<feature type="region of interest" description="Disordered" evidence="4">
    <location>
        <begin position="245"/>
        <end position="364"/>
    </location>
</feature>
<dbReference type="SUPFAM" id="SSF54001">
    <property type="entry name" value="Cysteine proteinases"/>
    <property type="match status" value="1"/>
</dbReference>
<keyword evidence="2" id="KW-0645">Protease</keyword>
<evidence type="ECO:0000313" key="7">
    <source>
        <dbReference type="Proteomes" id="UP000310108"/>
    </source>
</evidence>
<reference evidence="6 7" key="1">
    <citation type="journal article" date="2019" name="PLoS ONE">
        <title>Comparative genome analysis indicates high evolutionary potential of pathogenicity genes in Colletotrichum tanaceti.</title>
        <authorList>
            <person name="Lelwala R.V."/>
            <person name="Korhonen P.K."/>
            <person name="Young N.D."/>
            <person name="Scott J.B."/>
            <person name="Ades P.A."/>
            <person name="Gasser R.B."/>
            <person name="Taylor P.W.J."/>
        </authorList>
    </citation>
    <scope>NUCLEOTIDE SEQUENCE [LARGE SCALE GENOMIC DNA]</scope>
    <source>
        <strain evidence="6">BRIP57314</strain>
    </source>
</reference>
<feature type="compositionally biased region" description="Polar residues" evidence="4">
    <location>
        <begin position="1"/>
        <end position="18"/>
    </location>
</feature>
<evidence type="ECO:0000256" key="3">
    <source>
        <dbReference type="ARBA" id="ARBA00022801"/>
    </source>
</evidence>
<dbReference type="Gene3D" id="3.40.395.10">
    <property type="entry name" value="Adenoviral Proteinase, Chain A"/>
    <property type="match status" value="1"/>
</dbReference>
<evidence type="ECO:0000256" key="4">
    <source>
        <dbReference type="SAM" id="MobiDB-lite"/>
    </source>
</evidence>
<dbReference type="PROSITE" id="PS50600">
    <property type="entry name" value="ULP_PROTEASE"/>
    <property type="match status" value="1"/>
</dbReference>
<feature type="region of interest" description="Disordered" evidence="4">
    <location>
        <begin position="403"/>
        <end position="495"/>
    </location>
</feature>
<evidence type="ECO:0000256" key="2">
    <source>
        <dbReference type="ARBA" id="ARBA00022670"/>
    </source>
</evidence>
<evidence type="ECO:0000313" key="6">
    <source>
        <dbReference type="EMBL" id="TKW50654.1"/>
    </source>
</evidence>
<dbReference type="EMBL" id="PJEX01000371">
    <property type="protein sequence ID" value="TKW50654.1"/>
    <property type="molecule type" value="Genomic_DNA"/>
</dbReference>
<dbReference type="AlphaFoldDB" id="A0A4U6X6E4"/>
<keyword evidence="3" id="KW-0378">Hydrolase</keyword>
<sequence length="864" mass="94688">MARSTISVANPSSTSMPATSLLGGTAKAFDDAPAASTHDDYDDDDDYDTDTRPATSSDTYIRHDPFLEPIALEVDVQAELGRDGIPDEVRSTWILAVRQLDAAVASHAEALRLFLDLEKRLSRAITTFGVRALLSPLLRASLAFEQFPGFAPLSLELQTACETWDIPPCVLVFCHLDQAPKKQARLVRAASNTGIPFPAFLRLLLLSIRSRRAGKGKLPDVNRTSEKVLSCDLKRALGWIHAIHPKVDKDKQAAPPAPTQPRQSRPAPELHHNPRPPSTRHLQEATPSLSTESEGTEADKVTRLETIPEVNEDTTVTSPLPDLTLHGNVTQRRRRSRASSPLKSQDIATHLDEKASNPDSGGGAGDYGSIGKVCHDTDISCSDDEEAVNGSFLFYRHQAHGTALNAASEEEPERGRKAEPRRSSILVPPSVDSIIGLDDKPGDSMSPEPSLLFGVDPQLSSPNIRKADTAKGNDGNDDDDDDDAHLSKRPRDMGMGARTERIGYIEDSRSCLSGEVVNRCFGMIVTSCRPGWVGVDSLAFNDMGLKSQPRLAKELAMSTDKVVLPLHLSRNHWALALVLPSRGGTVQTWLYDSLPSHNHLSEAEDQVRRLLTSHFNLSVPQGFLQEIACPRQPNGFDCGVHVVRNLVYLAADQPIPALADSRLWRALIAVMSRCLASGVPTIRETGAGGPRLEGHVPEFYLDLDGLVSRVVPPAPLPGQLTTKAGADAHYAAVTEWHQRVEQVWLENKKKVPAWNSALRNIREAQRVFAMLHAGCMVNVEDAADKRDGLELCIQRYQASVHWGNDKIMRDVEEVQRQLGIAQETLRKREEGSLLWGVLIGLLKEAELTLESRIQSIEADDMGGR</sequence>
<dbReference type="GO" id="GO:0019783">
    <property type="term" value="F:ubiquitin-like protein peptidase activity"/>
    <property type="evidence" value="ECO:0007669"/>
    <property type="project" value="UniProtKB-ARBA"/>
</dbReference>
<evidence type="ECO:0000259" key="5">
    <source>
        <dbReference type="PROSITE" id="PS50600"/>
    </source>
</evidence>
<feature type="compositionally biased region" description="Basic and acidic residues" evidence="4">
    <location>
        <begin position="413"/>
        <end position="422"/>
    </location>
</feature>
<name>A0A4U6X6E4_9PEZI</name>
<dbReference type="OrthoDB" id="4807521at2759"/>
<protein>
    <recommendedName>
        <fullName evidence="5">Ubiquitin-like protease family profile domain-containing protein</fullName>
    </recommendedName>
</protein>
<comment type="caution">
    <text evidence="6">The sequence shown here is derived from an EMBL/GenBank/DDBJ whole genome shotgun (WGS) entry which is preliminary data.</text>
</comment>
<gene>
    <name evidence="6" type="ORF">CTA1_12992</name>
</gene>
<dbReference type="InterPro" id="IPR038765">
    <property type="entry name" value="Papain-like_cys_pep_sf"/>
</dbReference>
<dbReference type="GO" id="GO:0006508">
    <property type="term" value="P:proteolysis"/>
    <property type="evidence" value="ECO:0007669"/>
    <property type="project" value="UniProtKB-KW"/>
</dbReference>
<keyword evidence="7" id="KW-1185">Reference proteome</keyword>
<accession>A0A4U6X6E4</accession>
<feature type="domain" description="Ubiquitin-like protease family profile" evidence="5">
    <location>
        <begin position="486"/>
        <end position="649"/>
    </location>
</feature>
<evidence type="ECO:0000256" key="1">
    <source>
        <dbReference type="ARBA" id="ARBA00005234"/>
    </source>
</evidence>
<organism evidence="6 7">
    <name type="scientific">Colletotrichum tanaceti</name>
    <dbReference type="NCBI Taxonomy" id="1306861"/>
    <lineage>
        <taxon>Eukaryota</taxon>
        <taxon>Fungi</taxon>
        <taxon>Dikarya</taxon>
        <taxon>Ascomycota</taxon>
        <taxon>Pezizomycotina</taxon>
        <taxon>Sordariomycetes</taxon>
        <taxon>Hypocreomycetidae</taxon>
        <taxon>Glomerellales</taxon>
        <taxon>Glomerellaceae</taxon>
        <taxon>Colletotrichum</taxon>
        <taxon>Colletotrichum destructivum species complex</taxon>
    </lineage>
</organism>
<feature type="region of interest" description="Disordered" evidence="4">
    <location>
        <begin position="1"/>
        <end position="60"/>
    </location>
</feature>
<dbReference type="Proteomes" id="UP000310108">
    <property type="component" value="Unassembled WGS sequence"/>
</dbReference>
<dbReference type="InterPro" id="IPR003653">
    <property type="entry name" value="Peptidase_C48_C"/>
</dbReference>
<comment type="similarity">
    <text evidence="1">Belongs to the peptidase C48 family.</text>
</comment>
<feature type="compositionally biased region" description="Polar residues" evidence="4">
    <location>
        <begin position="338"/>
        <end position="347"/>
    </location>
</feature>